<proteinExistence type="predicted"/>
<dbReference type="AlphaFoldDB" id="A0AAE3AZ30"/>
<protein>
    <submittedName>
        <fullName evidence="3">Lytic transglycosylase domain-containing protein</fullName>
    </submittedName>
</protein>
<feature type="domain" description="Transglycosylase SLT" evidence="2">
    <location>
        <begin position="33"/>
        <end position="131"/>
    </location>
</feature>
<feature type="signal peptide" evidence="1">
    <location>
        <begin position="1"/>
        <end position="20"/>
    </location>
</feature>
<dbReference type="Gene3D" id="1.10.530.10">
    <property type="match status" value="1"/>
</dbReference>
<dbReference type="PANTHER" id="PTHR37423">
    <property type="entry name" value="SOLUBLE LYTIC MUREIN TRANSGLYCOSYLASE-RELATED"/>
    <property type="match status" value="1"/>
</dbReference>
<reference evidence="3 4" key="1">
    <citation type="submission" date="2021-10" db="EMBL/GenBank/DDBJ databases">
        <title>Anaerobic single-cell dispensing facilitates the cultivation of human gut bacteria.</title>
        <authorList>
            <person name="Afrizal A."/>
        </authorList>
    </citation>
    <scope>NUCLEOTIDE SEQUENCE [LARGE SCALE GENOMIC DNA]</scope>
    <source>
        <strain evidence="3 4">CLA-AA-H244</strain>
    </source>
</reference>
<sequence length="156" mass="17273">MKKRIAAVCAALMLAVPVQAQAMADSEVYALAEEIGGAYGICPELLQAIAWHESRYEENASNGGCEGLMQVSEKWHRDRMKELGVTDLYDPRQNMTVAADYLAELFEEYGEPGMVLMKYNGDSTSVARYGKLGYGMSEYAEGVLQMSAQMEREHGK</sequence>
<name>A0AAE3AZ30_9FIRM</name>
<dbReference type="CDD" id="cd00254">
    <property type="entry name" value="LT-like"/>
    <property type="match status" value="1"/>
</dbReference>
<dbReference type="PANTHER" id="PTHR37423:SF2">
    <property type="entry name" value="MEMBRANE-BOUND LYTIC MUREIN TRANSGLYCOSYLASE C"/>
    <property type="match status" value="1"/>
</dbReference>
<dbReference type="RefSeq" id="WP_308728528.1">
    <property type="nucleotide sequence ID" value="NZ_JAJEQF010000029.1"/>
</dbReference>
<dbReference type="EMBL" id="JAJEQF010000029">
    <property type="protein sequence ID" value="MCC2168177.1"/>
    <property type="molecule type" value="Genomic_DNA"/>
</dbReference>
<organism evidence="3 4">
    <name type="scientific">Gallintestinimicrobium propionicum</name>
    <dbReference type="NCBI Taxonomy" id="2981770"/>
    <lineage>
        <taxon>Bacteria</taxon>
        <taxon>Bacillati</taxon>
        <taxon>Bacillota</taxon>
        <taxon>Clostridia</taxon>
        <taxon>Lachnospirales</taxon>
        <taxon>Lachnospiraceae</taxon>
        <taxon>Gallintestinimicrobium</taxon>
    </lineage>
</organism>
<dbReference type="Proteomes" id="UP001199355">
    <property type="component" value="Unassembled WGS sequence"/>
</dbReference>
<evidence type="ECO:0000313" key="4">
    <source>
        <dbReference type="Proteomes" id="UP001199355"/>
    </source>
</evidence>
<comment type="caution">
    <text evidence="3">The sequence shown here is derived from an EMBL/GenBank/DDBJ whole genome shotgun (WGS) entry which is preliminary data.</text>
</comment>
<keyword evidence="1" id="KW-0732">Signal</keyword>
<accession>A0AAE3AZ30</accession>
<feature type="chain" id="PRO_5042138463" evidence="1">
    <location>
        <begin position="21"/>
        <end position="156"/>
    </location>
</feature>
<dbReference type="InterPro" id="IPR023346">
    <property type="entry name" value="Lysozyme-like_dom_sf"/>
</dbReference>
<evidence type="ECO:0000313" key="3">
    <source>
        <dbReference type="EMBL" id="MCC2168177.1"/>
    </source>
</evidence>
<evidence type="ECO:0000256" key="1">
    <source>
        <dbReference type="SAM" id="SignalP"/>
    </source>
</evidence>
<dbReference type="Pfam" id="PF01464">
    <property type="entry name" value="SLT"/>
    <property type="match status" value="1"/>
</dbReference>
<evidence type="ECO:0000259" key="2">
    <source>
        <dbReference type="Pfam" id="PF01464"/>
    </source>
</evidence>
<keyword evidence="4" id="KW-1185">Reference proteome</keyword>
<dbReference type="InterPro" id="IPR008258">
    <property type="entry name" value="Transglycosylase_SLT_dom_1"/>
</dbReference>
<dbReference type="SUPFAM" id="SSF53955">
    <property type="entry name" value="Lysozyme-like"/>
    <property type="match status" value="1"/>
</dbReference>
<gene>
    <name evidence="3" type="ORF">LKD45_10845</name>
</gene>